<protein>
    <recommendedName>
        <fullName evidence="4">Stress-induced protein</fullName>
    </recommendedName>
</protein>
<dbReference type="Proteomes" id="UP001055102">
    <property type="component" value="Unassembled WGS sequence"/>
</dbReference>
<evidence type="ECO:0000313" key="3">
    <source>
        <dbReference type="Proteomes" id="UP001055102"/>
    </source>
</evidence>
<dbReference type="EMBL" id="BPQR01000081">
    <property type="protein sequence ID" value="GJE08512.1"/>
    <property type="molecule type" value="Genomic_DNA"/>
</dbReference>
<gene>
    <name evidence="2" type="ORF">AOPFMNJM_3851</name>
</gene>
<comment type="caution">
    <text evidence="2">The sequence shown here is derived from an EMBL/GenBank/DDBJ whole genome shotgun (WGS) entry which is preliminary data.</text>
</comment>
<keyword evidence="3" id="KW-1185">Reference proteome</keyword>
<proteinExistence type="predicted"/>
<reference evidence="2" key="2">
    <citation type="submission" date="2021-08" db="EMBL/GenBank/DDBJ databases">
        <authorList>
            <person name="Tani A."/>
            <person name="Ola A."/>
            <person name="Ogura Y."/>
            <person name="Katsura K."/>
            <person name="Hayashi T."/>
        </authorList>
    </citation>
    <scope>NUCLEOTIDE SEQUENCE</scope>
    <source>
        <strain evidence="2">LMG 23639</strain>
    </source>
</reference>
<organism evidence="2 3">
    <name type="scientific">Methylobacterium jeotgali</name>
    <dbReference type="NCBI Taxonomy" id="381630"/>
    <lineage>
        <taxon>Bacteria</taxon>
        <taxon>Pseudomonadati</taxon>
        <taxon>Pseudomonadota</taxon>
        <taxon>Alphaproteobacteria</taxon>
        <taxon>Hyphomicrobiales</taxon>
        <taxon>Methylobacteriaceae</taxon>
        <taxon>Methylobacterium</taxon>
    </lineage>
</organism>
<evidence type="ECO:0008006" key="4">
    <source>
        <dbReference type="Google" id="ProtNLM"/>
    </source>
</evidence>
<sequence>MSAGSDLVLPSHRRKPVMNRSSPYGRAQSLSAAEFNAKAKRVAESTGIIEKGAVRRPAGRRWNRPAQGHDQASPDERTSGED</sequence>
<evidence type="ECO:0000256" key="1">
    <source>
        <dbReference type="SAM" id="MobiDB-lite"/>
    </source>
</evidence>
<feature type="region of interest" description="Disordered" evidence="1">
    <location>
        <begin position="41"/>
        <end position="82"/>
    </location>
</feature>
<feature type="compositionally biased region" description="Basic and acidic residues" evidence="1">
    <location>
        <begin position="72"/>
        <end position="82"/>
    </location>
</feature>
<accession>A0ABQ4T087</accession>
<name>A0ABQ4T087_9HYPH</name>
<reference evidence="2" key="1">
    <citation type="journal article" date="2021" name="Front. Microbiol.">
        <title>Comprehensive Comparative Genomics and Phenotyping of Methylobacterium Species.</title>
        <authorList>
            <person name="Alessa O."/>
            <person name="Ogura Y."/>
            <person name="Fujitani Y."/>
            <person name="Takami H."/>
            <person name="Hayashi T."/>
            <person name="Sahin N."/>
            <person name="Tani A."/>
        </authorList>
    </citation>
    <scope>NUCLEOTIDE SEQUENCE</scope>
    <source>
        <strain evidence="2">LMG 23639</strain>
    </source>
</reference>
<evidence type="ECO:0000313" key="2">
    <source>
        <dbReference type="EMBL" id="GJE08512.1"/>
    </source>
</evidence>
<feature type="region of interest" description="Disordered" evidence="1">
    <location>
        <begin position="1"/>
        <end position="28"/>
    </location>
</feature>